<accession>A0ABP0MU40</accession>
<keyword evidence="3" id="KW-1185">Reference proteome</keyword>
<dbReference type="EMBL" id="CAXAMM010023336">
    <property type="protein sequence ID" value="CAK9053499.1"/>
    <property type="molecule type" value="Genomic_DNA"/>
</dbReference>
<feature type="compositionally biased region" description="Basic and acidic residues" evidence="1">
    <location>
        <begin position="91"/>
        <end position="109"/>
    </location>
</feature>
<gene>
    <name evidence="2" type="ORF">SCF082_LOCUS29138</name>
</gene>
<evidence type="ECO:0000313" key="3">
    <source>
        <dbReference type="Proteomes" id="UP001642464"/>
    </source>
</evidence>
<evidence type="ECO:0000256" key="1">
    <source>
        <dbReference type="SAM" id="MobiDB-lite"/>
    </source>
</evidence>
<name>A0ABP0MU40_9DINO</name>
<organism evidence="2 3">
    <name type="scientific">Durusdinium trenchii</name>
    <dbReference type="NCBI Taxonomy" id="1381693"/>
    <lineage>
        <taxon>Eukaryota</taxon>
        <taxon>Sar</taxon>
        <taxon>Alveolata</taxon>
        <taxon>Dinophyceae</taxon>
        <taxon>Suessiales</taxon>
        <taxon>Symbiodiniaceae</taxon>
        <taxon>Durusdinium</taxon>
    </lineage>
</organism>
<evidence type="ECO:0000313" key="2">
    <source>
        <dbReference type="EMBL" id="CAK9053499.1"/>
    </source>
</evidence>
<feature type="region of interest" description="Disordered" evidence="1">
    <location>
        <begin position="91"/>
        <end position="118"/>
    </location>
</feature>
<proteinExistence type="predicted"/>
<comment type="caution">
    <text evidence="2">The sequence shown here is derived from an EMBL/GenBank/DDBJ whole genome shotgun (WGS) entry which is preliminary data.</text>
</comment>
<sequence length="118" mass="13726">MASSTCDPHFDKHRFDNYTDWLDRETRKKNRAHGRHVGFGFPVPSVPAAPREQRPFVVYEQSMVSGLMVKRQYDQTETSYSTVATRSDPHHYPNYIDVKDADHYKDPRPRGTGGWKLT</sequence>
<reference evidence="2 3" key="1">
    <citation type="submission" date="2024-02" db="EMBL/GenBank/DDBJ databases">
        <authorList>
            <person name="Chen Y."/>
            <person name="Shah S."/>
            <person name="Dougan E. K."/>
            <person name="Thang M."/>
            <person name="Chan C."/>
        </authorList>
    </citation>
    <scope>NUCLEOTIDE SEQUENCE [LARGE SCALE GENOMIC DNA]</scope>
</reference>
<dbReference type="Proteomes" id="UP001642464">
    <property type="component" value="Unassembled WGS sequence"/>
</dbReference>
<protein>
    <submittedName>
        <fullName evidence="2">RdRp catalytic domain-containing protein</fullName>
    </submittedName>
</protein>